<evidence type="ECO:0000313" key="2">
    <source>
        <dbReference type="EMBL" id="CAI2185153.1"/>
    </source>
</evidence>
<accession>A0A9W4SVS4</accession>
<reference evidence="2" key="1">
    <citation type="submission" date="2022-08" db="EMBL/GenBank/DDBJ databases">
        <authorList>
            <person name="Kallberg Y."/>
            <person name="Tangrot J."/>
            <person name="Rosling A."/>
        </authorList>
    </citation>
    <scope>NUCLEOTIDE SEQUENCE</scope>
    <source>
        <strain evidence="2">Wild A</strain>
    </source>
</reference>
<proteinExistence type="predicted"/>
<dbReference type="OrthoDB" id="6409159at2759"/>
<keyword evidence="3" id="KW-1185">Reference proteome</keyword>
<evidence type="ECO:0000256" key="1">
    <source>
        <dbReference type="SAM" id="SignalP"/>
    </source>
</evidence>
<gene>
    <name evidence="2" type="ORF">FWILDA_LOCUS11935</name>
</gene>
<protein>
    <submittedName>
        <fullName evidence="2">4833_t:CDS:1</fullName>
    </submittedName>
</protein>
<evidence type="ECO:0000313" key="3">
    <source>
        <dbReference type="Proteomes" id="UP001153678"/>
    </source>
</evidence>
<organism evidence="2 3">
    <name type="scientific">Funneliformis geosporum</name>
    <dbReference type="NCBI Taxonomy" id="1117311"/>
    <lineage>
        <taxon>Eukaryota</taxon>
        <taxon>Fungi</taxon>
        <taxon>Fungi incertae sedis</taxon>
        <taxon>Mucoromycota</taxon>
        <taxon>Glomeromycotina</taxon>
        <taxon>Glomeromycetes</taxon>
        <taxon>Glomerales</taxon>
        <taxon>Glomeraceae</taxon>
        <taxon>Funneliformis</taxon>
    </lineage>
</organism>
<dbReference type="AlphaFoldDB" id="A0A9W4SVS4"/>
<feature type="signal peptide" evidence="1">
    <location>
        <begin position="1"/>
        <end position="20"/>
    </location>
</feature>
<dbReference type="Proteomes" id="UP001153678">
    <property type="component" value="Unassembled WGS sequence"/>
</dbReference>
<name>A0A9W4SVS4_9GLOM</name>
<feature type="chain" id="PRO_5040954354" evidence="1">
    <location>
        <begin position="21"/>
        <end position="202"/>
    </location>
</feature>
<dbReference type="EMBL" id="CAMKVN010003599">
    <property type="protein sequence ID" value="CAI2185153.1"/>
    <property type="molecule type" value="Genomic_DNA"/>
</dbReference>
<comment type="caution">
    <text evidence="2">The sequence shown here is derived from an EMBL/GenBank/DDBJ whole genome shotgun (WGS) entry which is preliminary data.</text>
</comment>
<sequence length="202" mass="22827">MNIIIGLIGIFLTLASFVQSTPLELQKRQEDQLSGFKPCDGNYPVTINTFTYNPNPVILGHNLALRFAGVANAAIEDGSIISFYHDQSGIPVHVENFCNDFVVQSGYICPILGSFDLTSIEFLDSPPDEPKNVTENRYTKMIPIIDNFMKTIAYTTAITYLIAQYPEKKLSKKFKKICRNSTFYAHYGMKTHWTDPEEYHPG</sequence>
<keyword evidence="1" id="KW-0732">Signal</keyword>